<dbReference type="SUPFAM" id="SSF51126">
    <property type="entry name" value="Pectin lyase-like"/>
    <property type="match status" value="1"/>
</dbReference>
<evidence type="ECO:0000313" key="17">
    <source>
        <dbReference type="Proteomes" id="UP000184330"/>
    </source>
</evidence>
<evidence type="ECO:0000256" key="1">
    <source>
        <dbReference type="ARBA" id="ARBA00004613"/>
    </source>
</evidence>
<dbReference type="GO" id="GO:0071555">
    <property type="term" value="P:cell wall organization"/>
    <property type="evidence" value="ECO:0007669"/>
    <property type="project" value="UniProtKB-KW"/>
</dbReference>
<dbReference type="GO" id="GO:0005576">
    <property type="term" value="C:extracellular region"/>
    <property type="evidence" value="ECO:0007669"/>
    <property type="project" value="UniProtKB-SubCell"/>
</dbReference>
<dbReference type="PANTHER" id="PTHR31736:SF9">
    <property type="entry name" value="ENDO-XYLOGALACTURONAN HYDROLASE A-RELATED"/>
    <property type="match status" value="1"/>
</dbReference>
<dbReference type="PROSITE" id="PS00502">
    <property type="entry name" value="POLYGALACTURONASE"/>
    <property type="match status" value="1"/>
</dbReference>
<dbReference type="PANTHER" id="PTHR31736">
    <property type="match status" value="1"/>
</dbReference>
<dbReference type="InterPro" id="IPR012334">
    <property type="entry name" value="Pectin_lyas_fold"/>
</dbReference>
<dbReference type="STRING" id="576137.A0A1L7XNU2"/>
<evidence type="ECO:0000256" key="8">
    <source>
        <dbReference type="ARBA" id="ARBA00023277"/>
    </source>
</evidence>
<evidence type="ECO:0000313" key="16">
    <source>
        <dbReference type="EMBL" id="CZR66596.1"/>
    </source>
</evidence>
<evidence type="ECO:0000256" key="14">
    <source>
        <dbReference type="RuleBase" id="RU361169"/>
    </source>
</evidence>
<comment type="function">
    <text evidence="12">Pectinolytic enzyme involved in the degradation of xylogalacturonan (xga), a galacturonan backbone heavily substituted with xylose, and which is one important component of the hairy regions of pectin. Activity requires a galacturonic acid backbone substituted with xylose.</text>
</comment>
<keyword evidence="7" id="KW-0325">Glycoprotein</keyword>
<evidence type="ECO:0000256" key="15">
    <source>
        <dbReference type="SAM" id="SignalP"/>
    </source>
</evidence>
<name>A0A1L7XNU2_9HELO</name>
<evidence type="ECO:0000256" key="7">
    <source>
        <dbReference type="ARBA" id="ARBA00023180"/>
    </source>
</evidence>
<evidence type="ECO:0000256" key="6">
    <source>
        <dbReference type="ARBA" id="ARBA00022801"/>
    </source>
</evidence>
<keyword evidence="5" id="KW-0677">Repeat</keyword>
<evidence type="ECO:0000256" key="12">
    <source>
        <dbReference type="ARBA" id="ARBA00037278"/>
    </source>
</evidence>
<evidence type="ECO:0000256" key="2">
    <source>
        <dbReference type="ARBA" id="ARBA00008834"/>
    </source>
</evidence>
<dbReference type="Proteomes" id="UP000184330">
    <property type="component" value="Unassembled WGS sequence"/>
</dbReference>
<accession>A0A1L7XNU2</accession>
<reference evidence="16 17" key="1">
    <citation type="submission" date="2016-03" db="EMBL/GenBank/DDBJ databases">
        <authorList>
            <person name="Ploux O."/>
        </authorList>
    </citation>
    <scope>NUCLEOTIDE SEQUENCE [LARGE SCALE GENOMIC DNA]</scope>
    <source>
        <strain evidence="16 17">UAMH 11012</strain>
    </source>
</reference>
<dbReference type="OrthoDB" id="187139at2759"/>
<keyword evidence="3" id="KW-0964">Secreted</keyword>
<dbReference type="InterPro" id="IPR000743">
    <property type="entry name" value="Glyco_hydro_28"/>
</dbReference>
<evidence type="ECO:0000256" key="5">
    <source>
        <dbReference type="ARBA" id="ARBA00022737"/>
    </source>
</evidence>
<keyword evidence="11" id="KW-0624">Polysaccharide degradation</keyword>
<dbReference type="InterPro" id="IPR011050">
    <property type="entry name" value="Pectin_lyase_fold/virulence"/>
</dbReference>
<comment type="similarity">
    <text evidence="2 14">Belongs to the glycosyl hydrolase 28 family.</text>
</comment>
<dbReference type="GO" id="GO:0000272">
    <property type="term" value="P:polysaccharide catabolic process"/>
    <property type="evidence" value="ECO:0007669"/>
    <property type="project" value="UniProtKB-KW"/>
</dbReference>
<evidence type="ECO:0000256" key="9">
    <source>
        <dbReference type="ARBA" id="ARBA00023295"/>
    </source>
</evidence>
<dbReference type="GO" id="GO:0004650">
    <property type="term" value="F:polygalacturonase activity"/>
    <property type="evidence" value="ECO:0007669"/>
    <property type="project" value="InterPro"/>
</dbReference>
<evidence type="ECO:0000256" key="10">
    <source>
        <dbReference type="ARBA" id="ARBA00023316"/>
    </source>
</evidence>
<dbReference type="Pfam" id="PF00295">
    <property type="entry name" value="Glyco_hydro_28"/>
    <property type="match status" value="1"/>
</dbReference>
<dbReference type="EMBL" id="FJOG01000038">
    <property type="protein sequence ID" value="CZR66596.1"/>
    <property type="molecule type" value="Genomic_DNA"/>
</dbReference>
<proteinExistence type="inferred from homology"/>
<comment type="subcellular location">
    <subcellularLocation>
        <location evidence="1">Secreted</location>
    </subcellularLocation>
</comment>
<dbReference type="Gene3D" id="2.160.20.10">
    <property type="entry name" value="Single-stranded right-handed beta-helix, Pectin lyase-like"/>
    <property type="match status" value="1"/>
</dbReference>
<evidence type="ECO:0000256" key="4">
    <source>
        <dbReference type="ARBA" id="ARBA00022729"/>
    </source>
</evidence>
<sequence>MSNFLQTLVLLFLSFVSIVSARGTPVRGDVTHVNGKRAICTPSSAANAGTDDVPAIESAIASCGNGGTIVIPAGKTYAIRSTLSFAGCTNCDFQIEGTLKASDDLTYWEGKKAIFLVSDITTAKIRSVTGTGLVDGNGQAAWDYFATNTSYARPTLMYITGSSGISVSNLKFQNAPNVFHSAAGDSKNIAYSDITLTATSSSSNAAKNTDGWDIGPASYVTITNVAVTNDDDCVAFKPGADYVSVSGITCTGSHGLSVGSLGKSGSDVVSNVYVYNATMVSSTKAVGIKLYPGGYGTATVSNVTWDTVTVTGCDYAAQIQSCYGEDATYCASNPGSGSITDVYFKNFKGTTSTKYEPVIANLDCPADGTCDVYLSGWSVKPPSGTAEYLCASIDSTPGVTCTSGASG</sequence>
<keyword evidence="17" id="KW-1185">Reference proteome</keyword>
<protein>
    <submittedName>
        <fullName evidence="16">Probable polygalacturonase 1</fullName>
    </submittedName>
</protein>
<feature type="chain" id="PRO_5013109398" evidence="15">
    <location>
        <begin position="22"/>
        <end position="407"/>
    </location>
</feature>
<feature type="signal peptide" evidence="15">
    <location>
        <begin position="1"/>
        <end position="21"/>
    </location>
</feature>
<keyword evidence="4 15" id="KW-0732">Signal</keyword>
<keyword evidence="6 14" id="KW-0378">Hydrolase</keyword>
<gene>
    <name evidence="16" type="ORF">PAC_16497</name>
</gene>
<organism evidence="16 17">
    <name type="scientific">Phialocephala subalpina</name>
    <dbReference type="NCBI Taxonomy" id="576137"/>
    <lineage>
        <taxon>Eukaryota</taxon>
        <taxon>Fungi</taxon>
        <taxon>Dikarya</taxon>
        <taxon>Ascomycota</taxon>
        <taxon>Pezizomycotina</taxon>
        <taxon>Leotiomycetes</taxon>
        <taxon>Helotiales</taxon>
        <taxon>Mollisiaceae</taxon>
        <taxon>Phialocephala</taxon>
        <taxon>Phialocephala fortinii species complex</taxon>
    </lineage>
</organism>
<keyword evidence="10" id="KW-0961">Cell wall biogenesis/degradation</keyword>
<keyword evidence="9 14" id="KW-0326">Glycosidase</keyword>
<dbReference type="AlphaFoldDB" id="A0A1L7XNU2"/>
<evidence type="ECO:0000256" key="11">
    <source>
        <dbReference type="ARBA" id="ARBA00023326"/>
    </source>
</evidence>
<keyword evidence="8" id="KW-0119">Carbohydrate metabolism</keyword>
<evidence type="ECO:0000256" key="3">
    <source>
        <dbReference type="ARBA" id="ARBA00022525"/>
    </source>
</evidence>
<feature type="active site" evidence="13">
    <location>
        <position position="254"/>
    </location>
</feature>
<evidence type="ECO:0000256" key="13">
    <source>
        <dbReference type="PROSITE-ProRule" id="PRU10052"/>
    </source>
</evidence>